<dbReference type="Proteomes" id="UP001177003">
    <property type="component" value="Chromosome 3"/>
</dbReference>
<gene>
    <name evidence="1" type="ORF">LSALG_LOCUS14836</name>
</gene>
<organism evidence="1 2">
    <name type="scientific">Lactuca saligna</name>
    <name type="common">Willowleaf lettuce</name>
    <dbReference type="NCBI Taxonomy" id="75948"/>
    <lineage>
        <taxon>Eukaryota</taxon>
        <taxon>Viridiplantae</taxon>
        <taxon>Streptophyta</taxon>
        <taxon>Embryophyta</taxon>
        <taxon>Tracheophyta</taxon>
        <taxon>Spermatophyta</taxon>
        <taxon>Magnoliopsida</taxon>
        <taxon>eudicotyledons</taxon>
        <taxon>Gunneridae</taxon>
        <taxon>Pentapetalae</taxon>
        <taxon>asterids</taxon>
        <taxon>campanulids</taxon>
        <taxon>Asterales</taxon>
        <taxon>Asteraceae</taxon>
        <taxon>Cichorioideae</taxon>
        <taxon>Cichorieae</taxon>
        <taxon>Lactucinae</taxon>
        <taxon>Lactuca</taxon>
    </lineage>
</organism>
<dbReference type="EMBL" id="OX465079">
    <property type="protein sequence ID" value="CAI9274777.1"/>
    <property type="molecule type" value="Genomic_DNA"/>
</dbReference>
<evidence type="ECO:0000313" key="1">
    <source>
        <dbReference type="EMBL" id="CAI9274777.1"/>
    </source>
</evidence>
<keyword evidence="2" id="KW-1185">Reference proteome</keyword>
<sequence length="114" mass="12888">MNKTIADSAEVCKTMTEKVNKLIADTTNFMENFQTTFNSNTIVENETLKSLGCLFKTVKTKLQEICTGLKTDHEVFQTSISSQILKLQEELAPRMISRTLLLSRPKKSRSQVSI</sequence>
<name>A0AA35YJ01_LACSI</name>
<reference evidence="1" key="1">
    <citation type="submission" date="2023-04" db="EMBL/GenBank/DDBJ databases">
        <authorList>
            <person name="Vijverberg K."/>
            <person name="Xiong W."/>
            <person name="Schranz E."/>
        </authorList>
    </citation>
    <scope>NUCLEOTIDE SEQUENCE</scope>
</reference>
<dbReference type="AlphaFoldDB" id="A0AA35YJ01"/>
<accession>A0AA35YJ01</accession>
<protein>
    <submittedName>
        <fullName evidence="1">Uncharacterized protein</fullName>
    </submittedName>
</protein>
<proteinExistence type="predicted"/>
<evidence type="ECO:0000313" key="2">
    <source>
        <dbReference type="Proteomes" id="UP001177003"/>
    </source>
</evidence>